<accession>A0AAV2FWL0</accession>
<dbReference type="EMBL" id="OZ034820">
    <property type="protein sequence ID" value="CAL1401950.1"/>
    <property type="molecule type" value="Genomic_DNA"/>
</dbReference>
<reference evidence="2 3" key="1">
    <citation type="submission" date="2024-04" db="EMBL/GenBank/DDBJ databases">
        <authorList>
            <person name="Fracassetti M."/>
        </authorList>
    </citation>
    <scope>NUCLEOTIDE SEQUENCE [LARGE SCALE GENOMIC DNA]</scope>
</reference>
<keyword evidence="3" id="KW-1185">Reference proteome</keyword>
<evidence type="ECO:0000256" key="1">
    <source>
        <dbReference type="SAM" id="MobiDB-lite"/>
    </source>
</evidence>
<dbReference type="AlphaFoldDB" id="A0AAV2FWL0"/>
<feature type="region of interest" description="Disordered" evidence="1">
    <location>
        <begin position="25"/>
        <end position="48"/>
    </location>
</feature>
<sequence length="75" mass="8409">MAERDQTWGPPTVILCANMASSRAATRRTPLGASNPVPHTSRDDLPKAAPLDYKDHRCRWGIELRTLLETLHQLC</sequence>
<dbReference type="Proteomes" id="UP001497516">
    <property type="component" value="Chromosome 7"/>
</dbReference>
<gene>
    <name evidence="2" type="ORF">LTRI10_LOCUS41984</name>
</gene>
<proteinExistence type="predicted"/>
<organism evidence="2 3">
    <name type="scientific">Linum trigynum</name>
    <dbReference type="NCBI Taxonomy" id="586398"/>
    <lineage>
        <taxon>Eukaryota</taxon>
        <taxon>Viridiplantae</taxon>
        <taxon>Streptophyta</taxon>
        <taxon>Embryophyta</taxon>
        <taxon>Tracheophyta</taxon>
        <taxon>Spermatophyta</taxon>
        <taxon>Magnoliopsida</taxon>
        <taxon>eudicotyledons</taxon>
        <taxon>Gunneridae</taxon>
        <taxon>Pentapetalae</taxon>
        <taxon>rosids</taxon>
        <taxon>fabids</taxon>
        <taxon>Malpighiales</taxon>
        <taxon>Linaceae</taxon>
        <taxon>Linum</taxon>
    </lineage>
</organism>
<protein>
    <submittedName>
        <fullName evidence="2">Uncharacterized protein</fullName>
    </submittedName>
</protein>
<name>A0AAV2FWL0_9ROSI</name>
<evidence type="ECO:0000313" key="2">
    <source>
        <dbReference type="EMBL" id="CAL1401950.1"/>
    </source>
</evidence>
<evidence type="ECO:0000313" key="3">
    <source>
        <dbReference type="Proteomes" id="UP001497516"/>
    </source>
</evidence>